<feature type="binding site" evidence="6">
    <location>
        <position position="181"/>
    </location>
    <ligand>
        <name>substrate</name>
    </ligand>
</feature>
<evidence type="ECO:0000256" key="5">
    <source>
        <dbReference type="ARBA" id="ARBA00022801"/>
    </source>
</evidence>
<dbReference type="CDD" id="cd01086">
    <property type="entry name" value="MetAP1"/>
    <property type="match status" value="1"/>
</dbReference>
<evidence type="ECO:0000313" key="9">
    <source>
        <dbReference type="EMBL" id="OGG39992.1"/>
    </source>
</evidence>
<dbReference type="InterPro" id="IPR036005">
    <property type="entry name" value="Creatinase/aminopeptidase-like"/>
</dbReference>
<comment type="caution">
    <text evidence="9">The sequence shown here is derived from an EMBL/GenBank/DDBJ whole genome shotgun (WGS) entry which is preliminary data.</text>
</comment>
<dbReference type="Gene3D" id="3.90.230.10">
    <property type="entry name" value="Creatinase/methionine aminopeptidase superfamily"/>
    <property type="match status" value="1"/>
</dbReference>
<dbReference type="EC" id="3.4.11.18" evidence="6 7"/>
<dbReference type="GO" id="GO:0046872">
    <property type="term" value="F:metal ion binding"/>
    <property type="evidence" value="ECO:0007669"/>
    <property type="project" value="UniProtKB-UniRule"/>
</dbReference>
<protein>
    <recommendedName>
        <fullName evidence="6 7">Methionine aminopeptidase</fullName>
        <shortName evidence="6">MAP</shortName>
        <shortName evidence="6">MetAP</shortName>
        <ecNumber evidence="6 7">3.4.11.18</ecNumber>
    </recommendedName>
    <alternativeName>
        <fullName evidence="6">Peptidase M</fullName>
    </alternativeName>
</protein>
<keyword evidence="5 6" id="KW-0378">Hydrolase</keyword>
<dbReference type="GO" id="GO:0070006">
    <property type="term" value="F:metalloaminopeptidase activity"/>
    <property type="evidence" value="ECO:0007669"/>
    <property type="project" value="UniProtKB-UniRule"/>
</dbReference>
<dbReference type="Proteomes" id="UP000179368">
    <property type="component" value="Unassembled WGS sequence"/>
</dbReference>
<comment type="catalytic activity">
    <reaction evidence="6 7">
        <text>Release of N-terminal amino acids, preferentially methionine, from peptides and arylamides.</text>
        <dbReference type="EC" id="3.4.11.18"/>
    </reaction>
</comment>
<feature type="binding site" evidence="6">
    <location>
        <position position="174"/>
    </location>
    <ligand>
        <name>a divalent metal cation</name>
        <dbReference type="ChEBI" id="CHEBI:60240"/>
        <label>2</label>
        <note>catalytic</note>
    </ligand>
</feature>
<evidence type="ECO:0000256" key="1">
    <source>
        <dbReference type="ARBA" id="ARBA00002521"/>
    </source>
</evidence>
<feature type="binding site" evidence="6">
    <location>
        <position position="237"/>
    </location>
    <ligand>
        <name>a divalent metal cation</name>
        <dbReference type="ChEBI" id="CHEBI:60240"/>
        <label>1</label>
    </ligand>
</feature>
<organism evidence="9 10">
    <name type="scientific">Candidatus Jorgensenbacteria bacterium GWA1_49_17</name>
    <dbReference type="NCBI Taxonomy" id="1798467"/>
    <lineage>
        <taxon>Bacteria</taxon>
        <taxon>Candidatus Joergenseniibacteriota</taxon>
    </lineage>
</organism>
<feature type="binding site" evidence="6">
    <location>
        <position position="207"/>
    </location>
    <ligand>
        <name>a divalent metal cation</name>
        <dbReference type="ChEBI" id="CHEBI:60240"/>
        <label>2</label>
        <note>catalytic</note>
    </ligand>
</feature>
<evidence type="ECO:0000256" key="2">
    <source>
        <dbReference type="ARBA" id="ARBA00022438"/>
    </source>
</evidence>
<name>A0A1F6BTB4_9BACT</name>
<comment type="function">
    <text evidence="1 6">Removes the N-terminal methionine from nascent proteins. The N-terminal methionine is often cleaved when the second residue in the primary sequence is small and uncharged (Met-Ala-, Cys, Gly, Pro, Ser, Thr, or Val). Requires deformylation of the N(alpha)-formylated initiator methionine before it can be hydrolyzed.</text>
</comment>
<dbReference type="InterPro" id="IPR002467">
    <property type="entry name" value="Pept_M24A_MAP1"/>
</dbReference>
<evidence type="ECO:0000256" key="7">
    <source>
        <dbReference type="RuleBase" id="RU003653"/>
    </source>
</evidence>
<feature type="binding site" evidence="6">
    <location>
        <position position="111"/>
    </location>
    <ligand>
        <name>a divalent metal cation</name>
        <dbReference type="ChEBI" id="CHEBI:60240"/>
        <label>2</label>
        <note>catalytic</note>
    </ligand>
</feature>
<sequence length="254" mass="26803">MFRLKNENDIKQLKISGKILASVLEILKEAAKEGVKLSFLDELARRLIGEAGGKPAFLGYKPEGVKTPYPASICASVNEVVVHGLPGGYVLKKGDVLKIDAGVSYDGYITDSALTVAIPPVSSEAGKLIAATEKSLYEAINVMRSGGHLGDIGAAVESVINPTGFKIIKNLTGHGVGFELHEDPSIYNFGNRGEGIELKEGMVLAIEPMVSISSSRVVERKGGSLVTEDGSLSAHFEHTVAITEKGAEVLTSLA</sequence>
<keyword evidence="2 6" id="KW-0031">Aminopeptidase</keyword>
<dbReference type="GO" id="GO:0004239">
    <property type="term" value="F:initiator methionyl aminopeptidase activity"/>
    <property type="evidence" value="ECO:0007669"/>
    <property type="project" value="UniProtKB-UniRule"/>
</dbReference>
<dbReference type="EMBL" id="MFKG01000033">
    <property type="protein sequence ID" value="OGG39992.1"/>
    <property type="molecule type" value="Genomic_DNA"/>
</dbReference>
<dbReference type="InterPro" id="IPR001714">
    <property type="entry name" value="Pept_M24_MAP"/>
</dbReference>
<dbReference type="Pfam" id="PF00557">
    <property type="entry name" value="Peptidase_M24"/>
    <property type="match status" value="1"/>
</dbReference>
<gene>
    <name evidence="6" type="primary">map</name>
    <name evidence="9" type="ORF">A2116_02580</name>
</gene>
<evidence type="ECO:0000256" key="4">
    <source>
        <dbReference type="ARBA" id="ARBA00022723"/>
    </source>
</evidence>
<feature type="binding site" evidence="6">
    <location>
        <position position="111"/>
    </location>
    <ligand>
        <name>a divalent metal cation</name>
        <dbReference type="ChEBI" id="CHEBI:60240"/>
        <label>1</label>
    </ligand>
</feature>
<evidence type="ECO:0000256" key="6">
    <source>
        <dbReference type="HAMAP-Rule" id="MF_01974"/>
    </source>
</evidence>
<dbReference type="HAMAP" id="MF_01974">
    <property type="entry name" value="MetAP_1"/>
    <property type="match status" value="1"/>
</dbReference>
<feature type="binding site" evidence="6">
    <location>
        <position position="100"/>
    </location>
    <ligand>
        <name>a divalent metal cation</name>
        <dbReference type="ChEBI" id="CHEBI:60240"/>
        <label>1</label>
    </ligand>
</feature>
<feature type="binding site" evidence="6">
    <location>
        <position position="237"/>
    </location>
    <ligand>
        <name>a divalent metal cation</name>
        <dbReference type="ChEBI" id="CHEBI:60240"/>
        <label>2</label>
        <note>catalytic</note>
    </ligand>
</feature>
<dbReference type="AlphaFoldDB" id="A0A1F6BTB4"/>
<proteinExistence type="inferred from homology"/>
<dbReference type="InterPro" id="IPR000994">
    <property type="entry name" value="Pept_M24"/>
</dbReference>
<comment type="similarity">
    <text evidence="6">Belongs to the peptidase M24A family. Methionine aminopeptidase type 1 subfamily.</text>
</comment>
<dbReference type="PANTHER" id="PTHR43330">
    <property type="entry name" value="METHIONINE AMINOPEPTIDASE"/>
    <property type="match status" value="1"/>
</dbReference>
<keyword evidence="4 6" id="KW-0479">Metal-binding</keyword>
<accession>A0A1F6BTB4</accession>
<dbReference type="GO" id="GO:0006508">
    <property type="term" value="P:proteolysis"/>
    <property type="evidence" value="ECO:0007669"/>
    <property type="project" value="UniProtKB-KW"/>
</dbReference>
<dbReference type="PANTHER" id="PTHR43330:SF27">
    <property type="entry name" value="METHIONINE AMINOPEPTIDASE"/>
    <property type="match status" value="1"/>
</dbReference>
<keyword evidence="3 6" id="KW-0645">Protease</keyword>
<dbReference type="PRINTS" id="PR00599">
    <property type="entry name" value="MAPEPTIDASE"/>
</dbReference>
<feature type="domain" description="Peptidase M24" evidence="8">
    <location>
        <begin position="12"/>
        <end position="244"/>
    </location>
</feature>
<evidence type="ECO:0000313" key="10">
    <source>
        <dbReference type="Proteomes" id="UP000179368"/>
    </source>
</evidence>
<feature type="binding site" evidence="6">
    <location>
        <position position="83"/>
    </location>
    <ligand>
        <name>substrate</name>
    </ligand>
</feature>
<evidence type="ECO:0000259" key="8">
    <source>
        <dbReference type="Pfam" id="PF00557"/>
    </source>
</evidence>
<reference evidence="9 10" key="1">
    <citation type="journal article" date="2016" name="Nat. Commun.">
        <title>Thousands of microbial genomes shed light on interconnected biogeochemical processes in an aquifer system.</title>
        <authorList>
            <person name="Anantharaman K."/>
            <person name="Brown C.T."/>
            <person name="Hug L.A."/>
            <person name="Sharon I."/>
            <person name="Castelle C.J."/>
            <person name="Probst A.J."/>
            <person name="Thomas B.C."/>
            <person name="Singh A."/>
            <person name="Wilkins M.J."/>
            <person name="Karaoz U."/>
            <person name="Brodie E.L."/>
            <person name="Williams K.H."/>
            <person name="Hubbard S.S."/>
            <person name="Banfield J.F."/>
        </authorList>
    </citation>
    <scope>NUCLEOTIDE SEQUENCE [LARGE SCALE GENOMIC DNA]</scope>
</reference>
<evidence type="ECO:0000256" key="3">
    <source>
        <dbReference type="ARBA" id="ARBA00022670"/>
    </source>
</evidence>
<comment type="subunit">
    <text evidence="6">Monomer.</text>
</comment>
<dbReference type="SUPFAM" id="SSF55920">
    <property type="entry name" value="Creatinase/aminopeptidase"/>
    <property type="match status" value="1"/>
</dbReference>
<comment type="cofactor">
    <cofactor evidence="6">
        <name>Co(2+)</name>
        <dbReference type="ChEBI" id="CHEBI:48828"/>
    </cofactor>
    <cofactor evidence="6">
        <name>Zn(2+)</name>
        <dbReference type="ChEBI" id="CHEBI:29105"/>
    </cofactor>
    <cofactor evidence="6">
        <name>Mn(2+)</name>
        <dbReference type="ChEBI" id="CHEBI:29035"/>
    </cofactor>
    <cofactor evidence="6">
        <name>Fe(2+)</name>
        <dbReference type="ChEBI" id="CHEBI:29033"/>
    </cofactor>
    <text evidence="6">Binds 2 divalent metal cations per subunit. Has a high-affinity and a low affinity metal-binding site. The true nature of the physiological cofactor is under debate. The enzyme is active with cobalt, zinc, manganese or divalent iron ions. Most likely, methionine aminopeptidases function as mononuclear Fe(2+)-metalloproteases under physiological conditions, and the catalytically relevant metal-binding site has been assigned to the histidine-containing high-affinity site.</text>
</comment>
<dbReference type="NCBIfam" id="TIGR00500">
    <property type="entry name" value="met_pdase_I"/>
    <property type="match status" value="1"/>
</dbReference>
<dbReference type="GO" id="GO:0005829">
    <property type="term" value="C:cytosol"/>
    <property type="evidence" value="ECO:0007669"/>
    <property type="project" value="TreeGrafter"/>
</dbReference>